<evidence type="ECO:0000313" key="2">
    <source>
        <dbReference type="Proteomes" id="UP000236950"/>
    </source>
</evidence>
<sequence length="70" mass="8138">MRIMDRVQQSVERTTFRLVSAPYIAASFTNLKIYQKFTDSAELCSTVENIKTQPIKKGALYRRLVYFSTI</sequence>
<accession>A0A2S5E976</accession>
<protein>
    <submittedName>
        <fullName evidence="1">Uncharacterized protein</fullName>
    </submittedName>
</protein>
<organism evidence="1 2">
    <name type="scientific">Petrotoga halophila DSM 16923</name>
    <dbReference type="NCBI Taxonomy" id="1122953"/>
    <lineage>
        <taxon>Bacteria</taxon>
        <taxon>Thermotogati</taxon>
        <taxon>Thermotogota</taxon>
        <taxon>Thermotogae</taxon>
        <taxon>Petrotogales</taxon>
        <taxon>Petrotogaceae</taxon>
        <taxon>Petrotoga</taxon>
    </lineage>
</organism>
<proteinExistence type="predicted"/>
<dbReference type="Proteomes" id="UP000236950">
    <property type="component" value="Unassembled WGS sequence"/>
</dbReference>
<dbReference type="EMBL" id="JALY01000298">
    <property type="protein sequence ID" value="POZ89642.1"/>
    <property type="molecule type" value="Genomic_DNA"/>
</dbReference>
<gene>
    <name evidence="1" type="ORF">AA81_13025</name>
</gene>
<name>A0A2S5E976_9BACT</name>
<keyword evidence="2" id="KW-1185">Reference proteome</keyword>
<evidence type="ECO:0000313" key="1">
    <source>
        <dbReference type="EMBL" id="POZ89642.1"/>
    </source>
</evidence>
<reference evidence="1 2" key="1">
    <citation type="submission" date="2014-01" db="EMBL/GenBank/DDBJ databases">
        <title>Comparative genomics of Petrotoga.</title>
        <authorList>
            <person name="Chow K."/>
            <person name="Charchuk R."/>
            <person name="Nesbo C.L."/>
        </authorList>
    </citation>
    <scope>NUCLEOTIDE SEQUENCE [LARGE SCALE GENOMIC DNA]</scope>
    <source>
        <strain evidence="1 2">DSM 16923</strain>
    </source>
</reference>
<dbReference type="AlphaFoldDB" id="A0A2S5E976"/>
<comment type="caution">
    <text evidence="1">The sequence shown here is derived from an EMBL/GenBank/DDBJ whole genome shotgun (WGS) entry which is preliminary data.</text>
</comment>